<organism evidence="3 4">
    <name type="scientific">Zasmidium cellare</name>
    <name type="common">Wine cellar mold</name>
    <name type="synonym">Racodium cellare</name>
    <dbReference type="NCBI Taxonomy" id="395010"/>
    <lineage>
        <taxon>Eukaryota</taxon>
        <taxon>Fungi</taxon>
        <taxon>Dikarya</taxon>
        <taxon>Ascomycota</taxon>
        <taxon>Pezizomycotina</taxon>
        <taxon>Dothideomycetes</taxon>
        <taxon>Dothideomycetidae</taxon>
        <taxon>Mycosphaerellales</taxon>
        <taxon>Mycosphaerellaceae</taxon>
        <taxon>Zasmidium</taxon>
    </lineage>
</organism>
<feature type="region of interest" description="Disordered" evidence="1">
    <location>
        <begin position="35"/>
        <end position="62"/>
    </location>
</feature>
<dbReference type="Proteomes" id="UP001305779">
    <property type="component" value="Unassembled WGS sequence"/>
</dbReference>
<evidence type="ECO:0000313" key="4">
    <source>
        <dbReference type="Proteomes" id="UP001305779"/>
    </source>
</evidence>
<feature type="signal peptide" evidence="2">
    <location>
        <begin position="1"/>
        <end position="17"/>
    </location>
</feature>
<accession>A0ABR0EJF6</accession>
<sequence length="146" mass="15810">MNLKCTVILLLGNLVAGQFDPGQFDSGQFKPGRLNAGQFSPGQFRPEQFDPGQFNPSEFNPGQFDASQVDSGGVCPRSLSVRSLEDSHATFLSLLNLSENPKPRSGAAIRIRRRQIGFDPRISNPRGPLCSGNSYAVAQCQLGSRV</sequence>
<evidence type="ECO:0000256" key="2">
    <source>
        <dbReference type="SAM" id="SignalP"/>
    </source>
</evidence>
<reference evidence="3 4" key="1">
    <citation type="journal article" date="2023" name="G3 (Bethesda)">
        <title>A chromosome-level genome assembly of Zasmidium syzygii isolated from banana leaves.</title>
        <authorList>
            <person name="van Westerhoven A.C."/>
            <person name="Mehrabi R."/>
            <person name="Talebi R."/>
            <person name="Steentjes M.B.F."/>
            <person name="Corcolon B."/>
            <person name="Chong P.A."/>
            <person name="Kema G.H.J."/>
            <person name="Seidl M.F."/>
        </authorList>
    </citation>
    <scope>NUCLEOTIDE SEQUENCE [LARGE SCALE GENOMIC DNA]</scope>
    <source>
        <strain evidence="3 4">P124</strain>
    </source>
</reference>
<proteinExistence type="predicted"/>
<evidence type="ECO:0000256" key="1">
    <source>
        <dbReference type="SAM" id="MobiDB-lite"/>
    </source>
</evidence>
<keyword evidence="4" id="KW-1185">Reference proteome</keyword>
<keyword evidence="2" id="KW-0732">Signal</keyword>
<evidence type="ECO:0000313" key="3">
    <source>
        <dbReference type="EMBL" id="KAK4501662.1"/>
    </source>
</evidence>
<comment type="caution">
    <text evidence="3">The sequence shown here is derived from an EMBL/GenBank/DDBJ whole genome shotgun (WGS) entry which is preliminary data.</text>
</comment>
<name>A0ABR0EJF6_ZASCE</name>
<protein>
    <submittedName>
        <fullName evidence="3">Uncharacterized protein</fullName>
    </submittedName>
</protein>
<dbReference type="EMBL" id="JAXOVC010000005">
    <property type="protein sequence ID" value="KAK4501662.1"/>
    <property type="molecule type" value="Genomic_DNA"/>
</dbReference>
<feature type="chain" id="PRO_5046661937" evidence="2">
    <location>
        <begin position="18"/>
        <end position="146"/>
    </location>
</feature>
<gene>
    <name evidence="3" type="ORF">PRZ48_007471</name>
</gene>